<proteinExistence type="predicted"/>
<feature type="compositionally biased region" description="Basic and acidic residues" evidence="1">
    <location>
        <begin position="128"/>
        <end position="167"/>
    </location>
</feature>
<gene>
    <name evidence="3" type="ORF">B0T18DRAFT_427546</name>
</gene>
<feature type="region of interest" description="Disordered" evidence="1">
    <location>
        <begin position="83"/>
        <end position="173"/>
    </location>
</feature>
<feature type="transmembrane region" description="Helical" evidence="2">
    <location>
        <begin position="12"/>
        <end position="31"/>
    </location>
</feature>
<dbReference type="Proteomes" id="UP001172155">
    <property type="component" value="Unassembled WGS sequence"/>
</dbReference>
<keyword evidence="2" id="KW-1133">Transmembrane helix</keyword>
<accession>A0AA40F196</accession>
<dbReference type="AlphaFoldDB" id="A0AA40F196"/>
<keyword evidence="2" id="KW-0812">Transmembrane</keyword>
<dbReference type="EMBL" id="JAUKUD010000003">
    <property type="protein sequence ID" value="KAK0749425.1"/>
    <property type="molecule type" value="Genomic_DNA"/>
</dbReference>
<comment type="caution">
    <text evidence="3">The sequence shown here is derived from an EMBL/GenBank/DDBJ whole genome shotgun (WGS) entry which is preliminary data.</text>
</comment>
<evidence type="ECO:0008006" key="5">
    <source>
        <dbReference type="Google" id="ProtNLM"/>
    </source>
</evidence>
<reference evidence="3" key="1">
    <citation type="submission" date="2023-06" db="EMBL/GenBank/DDBJ databases">
        <title>Genome-scale phylogeny and comparative genomics of the fungal order Sordariales.</title>
        <authorList>
            <consortium name="Lawrence Berkeley National Laboratory"/>
            <person name="Hensen N."/>
            <person name="Bonometti L."/>
            <person name="Westerberg I."/>
            <person name="Brannstrom I.O."/>
            <person name="Guillou S."/>
            <person name="Cros-Aarteil S."/>
            <person name="Calhoun S."/>
            <person name="Haridas S."/>
            <person name="Kuo A."/>
            <person name="Mondo S."/>
            <person name="Pangilinan J."/>
            <person name="Riley R."/>
            <person name="LaButti K."/>
            <person name="Andreopoulos B."/>
            <person name="Lipzen A."/>
            <person name="Chen C."/>
            <person name="Yanf M."/>
            <person name="Daum C."/>
            <person name="Ng V."/>
            <person name="Clum A."/>
            <person name="Steindorff A."/>
            <person name="Ohm R."/>
            <person name="Martin F."/>
            <person name="Silar P."/>
            <person name="Natvig D."/>
            <person name="Lalanne C."/>
            <person name="Gautier V."/>
            <person name="Ament-velasquez S.L."/>
            <person name="Kruys A."/>
            <person name="Hutchinson M.I."/>
            <person name="Powell A.J."/>
            <person name="Barry K."/>
            <person name="Miller A.N."/>
            <person name="Grigoriev I.V."/>
            <person name="Debuchy R."/>
            <person name="Gladieux P."/>
            <person name="Thoren M.H."/>
            <person name="Johannesson H."/>
        </authorList>
    </citation>
    <scope>NUCLEOTIDE SEQUENCE</scope>
    <source>
        <strain evidence="3">SMH3187-1</strain>
    </source>
</reference>
<evidence type="ECO:0000256" key="1">
    <source>
        <dbReference type="SAM" id="MobiDB-lite"/>
    </source>
</evidence>
<evidence type="ECO:0000313" key="3">
    <source>
        <dbReference type="EMBL" id="KAK0749425.1"/>
    </source>
</evidence>
<feature type="compositionally biased region" description="Basic and acidic residues" evidence="1">
    <location>
        <begin position="98"/>
        <end position="112"/>
    </location>
</feature>
<sequence>MLLTSSQVSVAVSSGVVFLCTAALFFSGYVIQQRTLRDLRAAIKPSPRPSPKIFLPDRFQKTTTELDDGTIVAVDEDVPRRRKQNGGIVVEVKQTVAEPERVADASARKEQKPVGSRDAGESDGPTRTQKDGEGGGERAEKPISRAERRRRIKEEIMQLSQGEERGYYQRRLW</sequence>
<keyword evidence="2" id="KW-0472">Membrane</keyword>
<keyword evidence="4" id="KW-1185">Reference proteome</keyword>
<evidence type="ECO:0000313" key="4">
    <source>
        <dbReference type="Proteomes" id="UP001172155"/>
    </source>
</evidence>
<protein>
    <recommendedName>
        <fullName evidence="5">Transmembrane protein</fullName>
    </recommendedName>
</protein>
<evidence type="ECO:0000256" key="2">
    <source>
        <dbReference type="SAM" id="Phobius"/>
    </source>
</evidence>
<name>A0AA40F196_9PEZI</name>
<organism evidence="3 4">
    <name type="scientific">Schizothecium vesticola</name>
    <dbReference type="NCBI Taxonomy" id="314040"/>
    <lineage>
        <taxon>Eukaryota</taxon>
        <taxon>Fungi</taxon>
        <taxon>Dikarya</taxon>
        <taxon>Ascomycota</taxon>
        <taxon>Pezizomycotina</taxon>
        <taxon>Sordariomycetes</taxon>
        <taxon>Sordariomycetidae</taxon>
        <taxon>Sordariales</taxon>
        <taxon>Schizotheciaceae</taxon>
        <taxon>Schizothecium</taxon>
    </lineage>
</organism>